<evidence type="ECO:0000313" key="3">
    <source>
        <dbReference type="Proteomes" id="UP001056336"/>
    </source>
</evidence>
<sequence length="165" mass="16990">MSSPSRSGTSTAAAATEAETSALQTMLAADHAAIFGYAVIGVHLLEAAQIDQARSLQDAHRVSRDALAALLVTRKVVPVASASAYSPSVKVTDAASAARWALQLETGCADAARGLLSATATAAPGPGTNATRTRALDALEVAAERSYHWRRLVTPDHPTDAFPGL</sequence>
<proteinExistence type="predicted"/>
<dbReference type="InterPro" id="IPR009078">
    <property type="entry name" value="Ferritin-like_SF"/>
</dbReference>
<reference evidence="2" key="2">
    <citation type="submission" date="2022-05" db="EMBL/GenBank/DDBJ databases">
        <authorList>
            <person name="Kim J.-S."/>
            <person name="Lee K."/>
            <person name="Suh M."/>
            <person name="Eom M."/>
            <person name="Kim J.-S."/>
            <person name="Kim D.-S."/>
            <person name="Ko S.-H."/>
            <person name="Shin Y."/>
            <person name="Lee J.-S."/>
        </authorList>
    </citation>
    <scope>NUCLEOTIDE SEQUENCE</scope>
    <source>
        <strain evidence="2">N237</strain>
    </source>
</reference>
<name>A0ABY4R2T4_9ACTN</name>
<feature type="domain" description="DUF4439" evidence="1">
    <location>
        <begin position="22"/>
        <end position="165"/>
    </location>
</feature>
<dbReference type="RefSeq" id="WP_249773936.1">
    <property type="nucleotide sequence ID" value="NZ_CP097332.1"/>
</dbReference>
<accession>A0ABY4R2T4</accession>
<gene>
    <name evidence="2" type="ORF">M6D93_08560</name>
</gene>
<organism evidence="2 3">
    <name type="scientific">Jatrophihabitans telluris</name>
    <dbReference type="NCBI Taxonomy" id="2038343"/>
    <lineage>
        <taxon>Bacteria</taxon>
        <taxon>Bacillati</taxon>
        <taxon>Actinomycetota</taxon>
        <taxon>Actinomycetes</taxon>
        <taxon>Jatrophihabitantales</taxon>
        <taxon>Jatrophihabitantaceae</taxon>
        <taxon>Jatrophihabitans</taxon>
    </lineage>
</organism>
<dbReference type="InterPro" id="IPR029447">
    <property type="entry name" value="DUF4439"/>
</dbReference>
<dbReference type="EMBL" id="CP097332">
    <property type="protein sequence ID" value="UQX90040.1"/>
    <property type="molecule type" value="Genomic_DNA"/>
</dbReference>
<reference evidence="2" key="1">
    <citation type="journal article" date="2018" name="Int. J. Syst. Evol. Microbiol.">
        <title>Jatrophihabitans telluris sp. nov., isolated from sediment soil of lava forest wetlands and the emended description of the genus Jatrophihabitans.</title>
        <authorList>
            <person name="Lee K.C."/>
            <person name="Suh M.K."/>
            <person name="Eom M.K."/>
            <person name="Kim K.K."/>
            <person name="Kim J.S."/>
            <person name="Kim D.S."/>
            <person name="Ko S.H."/>
            <person name="Shin Y.K."/>
            <person name="Lee J.S."/>
        </authorList>
    </citation>
    <scope>NUCLEOTIDE SEQUENCE</scope>
    <source>
        <strain evidence="2">N237</strain>
    </source>
</reference>
<dbReference type="SUPFAM" id="SSF47240">
    <property type="entry name" value="Ferritin-like"/>
    <property type="match status" value="1"/>
</dbReference>
<dbReference type="Pfam" id="PF14530">
    <property type="entry name" value="DUF4439"/>
    <property type="match status" value="1"/>
</dbReference>
<keyword evidence="3" id="KW-1185">Reference proteome</keyword>
<dbReference type="Gene3D" id="1.20.1260.10">
    <property type="match status" value="1"/>
</dbReference>
<protein>
    <submittedName>
        <fullName evidence="2">Ferritin-like domain-containing protein</fullName>
    </submittedName>
</protein>
<dbReference type="InterPro" id="IPR012347">
    <property type="entry name" value="Ferritin-like"/>
</dbReference>
<evidence type="ECO:0000259" key="1">
    <source>
        <dbReference type="Pfam" id="PF14530"/>
    </source>
</evidence>
<dbReference type="Proteomes" id="UP001056336">
    <property type="component" value="Chromosome"/>
</dbReference>
<evidence type="ECO:0000313" key="2">
    <source>
        <dbReference type="EMBL" id="UQX90040.1"/>
    </source>
</evidence>